<accession>A0ABQ6TS04</accession>
<dbReference type="Gene3D" id="3.40.50.2000">
    <property type="entry name" value="Glycogen Phosphorylase B"/>
    <property type="match status" value="1"/>
</dbReference>
<reference evidence="3 4" key="1">
    <citation type="journal article" date="2020" name="Microorganisms">
        <title>Description of Three Novel Members in the Family Geobacteraceae, Oryzomonas japonicum gen. nov., sp. nov., Oryzomonas sagensis sp. nov., and Oryzomonas ruber sp. nov.</title>
        <authorList>
            <person name="Xu Z."/>
            <person name="Masuda Y."/>
            <person name="Hayakawa C."/>
            <person name="Ushijima N."/>
            <person name="Kawano K."/>
            <person name="Shiratori Y."/>
            <person name="Senoo K."/>
            <person name="Itoh H."/>
        </authorList>
    </citation>
    <scope>NUCLEOTIDE SEQUENCE [LARGE SCALE GENOMIC DNA]</scope>
    <source>
        <strain evidence="3 4">Red100</strain>
    </source>
</reference>
<protein>
    <submittedName>
        <fullName evidence="3">Glycosyltransferase</fullName>
    </submittedName>
</protein>
<sequence>MFHSKGLPALSPLWIKSRVKPMYFGDSMQDMKIWLSYVAYPVTTAVYFERALRKMCRTTTVGPPLPADLIDRWQLHNMKLPLKEQDISTDFVPDMAAILGDTASIEHPDLYLWIESVPGHFPRNLAALKCPKACYLIDSHLSLPLHLEWGKNFDMVFIAQREYLEEFRRHGIRAFWLPLGCDPEVHKKAGSEKKFEISFVGGIPQGSRRQRLLATLDAQLPIHYERCFWDDMARLFSESKIVFNEAVRNDLNMRVFEVMSTGSFLLTDLARNSGQDTLFRDGEDCAVYRDNEIVDVARFYLENQALREQMAARGQRLVHNAHTYGHRVEDLLAVALGGKPDTFSAEELRERSLVGVPPVDAGVHDSACISTARRSFVIPVLDMSPASEYNVTTLLRDLEGVEGDVIVVFNGQEVAEQLKGHPRIDRYAIMKQNIGVARAWNLGLEMAATPTVFIMNADLHVERAAIEALEQALHSLPDAACVGPQGSFLNFALTRDYLYFDKGSFSHPIKVDAVSGFFFAVKLEHFSAKLIRFENGFTPCYFEEWDLGLQIKQAGLESYIVPTTAYDHHWSGTIRALREISFYERAETAGEILVRNRKVFLNKWRGIAGRAGNQSLFESRFPAYVADQAQALIAEGRQDDAGKLLAEASLRYGDDPLIAALRRFIEIQACKSDKLLQGMEA</sequence>
<dbReference type="EMBL" id="VZRA01000001">
    <property type="protein sequence ID" value="KAB0671752.1"/>
    <property type="molecule type" value="Genomic_DNA"/>
</dbReference>
<proteinExistence type="predicted"/>
<name>A0ABQ6TS04_9BACT</name>
<dbReference type="SUPFAM" id="SSF53448">
    <property type="entry name" value="Nucleotide-diphospho-sugar transferases"/>
    <property type="match status" value="1"/>
</dbReference>
<dbReference type="InterPro" id="IPR001173">
    <property type="entry name" value="Glyco_trans_2-like"/>
</dbReference>
<gene>
    <name evidence="3" type="ORF">F6V30_04010</name>
</gene>
<evidence type="ECO:0000259" key="2">
    <source>
        <dbReference type="Pfam" id="PF13524"/>
    </source>
</evidence>
<dbReference type="InterPro" id="IPR029044">
    <property type="entry name" value="Nucleotide-diphossugar_trans"/>
</dbReference>
<feature type="domain" description="Spore protein YkvP/CgeB glycosyl transferase-like" evidence="2">
    <location>
        <begin position="229"/>
        <end position="333"/>
    </location>
</feature>
<feature type="domain" description="Glycosyltransferase 2-like" evidence="1">
    <location>
        <begin position="402"/>
        <end position="496"/>
    </location>
</feature>
<evidence type="ECO:0000259" key="1">
    <source>
        <dbReference type="Pfam" id="PF00535"/>
    </source>
</evidence>
<keyword evidence="4" id="KW-1185">Reference proteome</keyword>
<dbReference type="Proteomes" id="UP000798046">
    <property type="component" value="Unassembled WGS sequence"/>
</dbReference>
<evidence type="ECO:0000313" key="4">
    <source>
        <dbReference type="Proteomes" id="UP000798046"/>
    </source>
</evidence>
<organism evidence="3 4">
    <name type="scientific">Oryzomonas sagensis</name>
    <dbReference type="NCBI Taxonomy" id="2603857"/>
    <lineage>
        <taxon>Bacteria</taxon>
        <taxon>Pseudomonadati</taxon>
        <taxon>Thermodesulfobacteriota</taxon>
        <taxon>Desulfuromonadia</taxon>
        <taxon>Geobacterales</taxon>
        <taxon>Geobacteraceae</taxon>
        <taxon>Oryzomonas</taxon>
    </lineage>
</organism>
<dbReference type="SUPFAM" id="SSF53756">
    <property type="entry name" value="UDP-Glycosyltransferase/glycogen phosphorylase"/>
    <property type="match status" value="1"/>
</dbReference>
<dbReference type="Gene3D" id="3.90.550.10">
    <property type="entry name" value="Spore Coat Polysaccharide Biosynthesis Protein SpsA, Chain A"/>
    <property type="match status" value="1"/>
</dbReference>
<dbReference type="Pfam" id="PF00535">
    <property type="entry name" value="Glycos_transf_2"/>
    <property type="match status" value="1"/>
</dbReference>
<evidence type="ECO:0000313" key="3">
    <source>
        <dbReference type="EMBL" id="KAB0671752.1"/>
    </source>
</evidence>
<dbReference type="InterPro" id="IPR055259">
    <property type="entry name" value="YkvP/CgeB_Glyco_trans-like"/>
</dbReference>
<comment type="caution">
    <text evidence="3">The sequence shown here is derived from an EMBL/GenBank/DDBJ whole genome shotgun (WGS) entry which is preliminary data.</text>
</comment>
<dbReference type="Pfam" id="PF13524">
    <property type="entry name" value="Glyco_trans_1_2"/>
    <property type="match status" value="1"/>
</dbReference>